<feature type="active site" description="Proton donor; for dehydratase activity" evidence="8">
    <location>
        <position position="1120"/>
    </location>
</feature>
<dbReference type="GO" id="GO:0004315">
    <property type="term" value="F:3-oxoacyl-[acyl-carrier-protein] synthase activity"/>
    <property type="evidence" value="ECO:0007669"/>
    <property type="project" value="InterPro"/>
</dbReference>
<keyword evidence="7" id="KW-0012">Acyltransferase</keyword>
<dbReference type="SUPFAM" id="SSF50129">
    <property type="entry name" value="GroES-like"/>
    <property type="match status" value="1"/>
</dbReference>
<dbReference type="InterPro" id="IPR049551">
    <property type="entry name" value="PKS_DH_C"/>
</dbReference>
<dbReference type="GO" id="GO:0006633">
    <property type="term" value="P:fatty acid biosynthetic process"/>
    <property type="evidence" value="ECO:0007669"/>
    <property type="project" value="InterPro"/>
</dbReference>
<proteinExistence type="predicted"/>
<dbReference type="Pfam" id="PF00550">
    <property type="entry name" value="PP-binding"/>
    <property type="match status" value="1"/>
</dbReference>
<evidence type="ECO:0000256" key="4">
    <source>
        <dbReference type="ARBA" id="ARBA00022857"/>
    </source>
</evidence>
<dbReference type="PROSITE" id="PS52004">
    <property type="entry name" value="KS3_2"/>
    <property type="match status" value="1"/>
</dbReference>
<dbReference type="InterPro" id="IPR036736">
    <property type="entry name" value="ACP-like_sf"/>
</dbReference>
<dbReference type="PROSITE" id="PS50075">
    <property type="entry name" value="CARRIER"/>
    <property type="match status" value="1"/>
</dbReference>
<dbReference type="InterPro" id="IPR001227">
    <property type="entry name" value="Ac_transferase_dom_sf"/>
</dbReference>
<feature type="domain" description="PKS/mFAS DH" evidence="12">
    <location>
        <begin position="937"/>
        <end position="1202"/>
    </location>
</feature>
<dbReference type="SMART" id="SM00823">
    <property type="entry name" value="PKS_PP"/>
    <property type="match status" value="1"/>
</dbReference>
<accession>A0AAN6VHV8</accession>
<feature type="region of interest" description="Disordered" evidence="9">
    <location>
        <begin position="1678"/>
        <end position="1697"/>
    </location>
</feature>
<dbReference type="Gene3D" id="1.10.1200.10">
    <property type="entry name" value="ACP-like"/>
    <property type="match status" value="1"/>
</dbReference>
<dbReference type="InterPro" id="IPR020806">
    <property type="entry name" value="PKS_PP-bd"/>
</dbReference>
<evidence type="ECO:0000259" key="10">
    <source>
        <dbReference type="PROSITE" id="PS50075"/>
    </source>
</evidence>
<dbReference type="Proteomes" id="UP001302745">
    <property type="component" value="Unassembled WGS sequence"/>
</dbReference>
<evidence type="ECO:0000256" key="1">
    <source>
        <dbReference type="ARBA" id="ARBA00022450"/>
    </source>
</evidence>
<protein>
    <submittedName>
        <fullName evidence="13">Polyketide synthase</fullName>
    </submittedName>
</protein>
<dbReference type="SUPFAM" id="SSF55048">
    <property type="entry name" value="Probable ACP-binding domain of malonyl-CoA ACP transacylase"/>
    <property type="match status" value="1"/>
</dbReference>
<keyword evidence="1" id="KW-0596">Phosphopantetheine</keyword>
<keyword evidence="3" id="KW-0808">Transferase</keyword>
<dbReference type="InterPro" id="IPR016039">
    <property type="entry name" value="Thiolase-like"/>
</dbReference>
<dbReference type="GO" id="GO:0044550">
    <property type="term" value="P:secondary metabolite biosynthetic process"/>
    <property type="evidence" value="ECO:0007669"/>
    <property type="project" value="TreeGrafter"/>
</dbReference>
<dbReference type="SMART" id="SM00827">
    <property type="entry name" value="PKS_AT"/>
    <property type="match status" value="1"/>
</dbReference>
<dbReference type="CDD" id="cd05195">
    <property type="entry name" value="enoyl_red"/>
    <property type="match status" value="1"/>
</dbReference>
<dbReference type="Pfam" id="PF21089">
    <property type="entry name" value="PKS_DH_N"/>
    <property type="match status" value="1"/>
</dbReference>
<dbReference type="InterPro" id="IPR014030">
    <property type="entry name" value="Ketoacyl_synth_N"/>
</dbReference>
<dbReference type="SMART" id="SM00825">
    <property type="entry name" value="PKS_KS"/>
    <property type="match status" value="1"/>
</dbReference>
<dbReference type="InterPro" id="IPR018201">
    <property type="entry name" value="Ketoacyl_synth_AS"/>
</dbReference>
<dbReference type="SUPFAM" id="SSF47336">
    <property type="entry name" value="ACP-like"/>
    <property type="match status" value="1"/>
</dbReference>
<feature type="region of interest" description="N-terminal hotdog fold" evidence="8">
    <location>
        <begin position="937"/>
        <end position="1044"/>
    </location>
</feature>
<dbReference type="InterPro" id="IPR049552">
    <property type="entry name" value="PKS_DH_N"/>
</dbReference>
<feature type="region of interest" description="C-terminal hotdog fold" evidence="8">
    <location>
        <begin position="1057"/>
        <end position="1202"/>
    </location>
</feature>
<dbReference type="InterPro" id="IPR013154">
    <property type="entry name" value="ADH-like_N"/>
</dbReference>
<dbReference type="InterPro" id="IPR016035">
    <property type="entry name" value="Acyl_Trfase/lysoPLipase"/>
</dbReference>
<dbReference type="PANTHER" id="PTHR43775:SF46">
    <property type="entry name" value="FUMIGERMIN SYNTHASE"/>
    <property type="match status" value="1"/>
</dbReference>
<evidence type="ECO:0000256" key="3">
    <source>
        <dbReference type="ARBA" id="ARBA00022679"/>
    </source>
</evidence>
<evidence type="ECO:0000256" key="8">
    <source>
        <dbReference type="PROSITE-ProRule" id="PRU01363"/>
    </source>
</evidence>
<dbReference type="Pfam" id="PF14765">
    <property type="entry name" value="PS-DH"/>
    <property type="match status" value="1"/>
</dbReference>
<dbReference type="InterPro" id="IPR032821">
    <property type="entry name" value="PKS_assoc"/>
</dbReference>
<dbReference type="PROSITE" id="PS00012">
    <property type="entry name" value="PHOSPHOPANTETHEINE"/>
    <property type="match status" value="1"/>
</dbReference>
<evidence type="ECO:0000256" key="9">
    <source>
        <dbReference type="SAM" id="MobiDB-lite"/>
    </source>
</evidence>
<dbReference type="EMBL" id="MU857071">
    <property type="protein sequence ID" value="KAK4150451.1"/>
    <property type="molecule type" value="Genomic_DNA"/>
</dbReference>
<dbReference type="Pfam" id="PF02801">
    <property type="entry name" value="Ketoacyl-synt_C"/>
    <property type="match status" value="1"/>
</dbReference>
<dbReference type="Pfam" id="PF00698">
    <property type="entry name" value="Acyl_transf_1"/>
    <property type="match status" value="1"/>
</dbReference>
<reference evidence="13" key="1">
    <citation type="journal article" date="2023" name="Mol. Phylogenet. Evol.">
        <title>Genome-scale phylogeny and comparative genomics of the fungal order Sordariales.</title>
        <authorList>
            <person name="Hensen N."/>
            <person name="Bonometti L."/>
            <person name="Westerberg I."/>
            <person name="Brannstrom I.O."/>
            <person name="Guillou S."/>
            <person name="Cros-Aarteil S."/>
            <person name="Calhoun S."/>
            <person name="Haridas S."/>
            <person name="Kuo A."/>
            <person name="Mondo S."/>
            <person name="Pangilinan J."/>
            <person name="Riley R."/>
            <person name="LaButti K."/>
            <person name="Andreopoulos B."/>
            <person name="Lipzen A."/>
            <person name="Chen C."/>
            <person name="Yan M."/>
            <person name="Daum C."/>
            <person name="Ng V."/>
            <person name="Clum A."/>
            <person name="Steindorff A."/>
            <person name="Ohm R.A."/>
            <person name="Martin F."/>
            <person name="Silar P."/>
            <person name="Natvig D.O."/>
            <person name="Lalanne C."/>
            <person name="Gautier V."/>
            <person name="Ament-Velasquez S.L."/>
            <person name="Kruys A."/>
            <person name="Hutchinson M.I."/>
            <person name="Powell A.J."/>
            <person name="Barry K."/>
            <person name="Miller A.N."/>
            <person name="Grigoriev I.V."/>
            <person name="Debuchy R."/>
            <person name="Gladieux P."/>
            <person name="Hiltunen Thoren M."/>
            <person name="Johannesson H."/>
        </authorList>
    </citation>
    <scope>NUCLEOTIDE SEQUENCE</scope>
    <source>
        <strain evidence="13">CBS 538.74</strain>
    </source>
</reference>
<feature type="domain" description="Carrier" evidence="10">
    <location>
        <begin position="2376"/>
        <end position="2456"/>
    </location>
</feature>
<dbReference type="InterPro" id="IPR050091">
    <property type="entry name" value="PKS_NRPS_Biosynth_Enz"/>
</dbReference>
<dbReference type="InterPro" id="IPR011032">
    <property type="entry name" value="GroES-like_sf"/>
</dbReference>
<dbReference type="Gene3D" id="3.90.180.10">
    <property type="entry name" value="Medium-chain alcohol dehydrogenases, catalytic domain"/>
    <property type="match status" value="1"/>
</dbReference>
<feature type="region of interest" description="Disordered" evidence="9">
    <location>
        <begin position="1"/>
        <end position="24"/>
    </location>
</feature>
<dbReference type="InterPro" id="IPR020807">
    <property type="entry name" value="PKS_DH"/>
</dbReference>
<dbReference type="Pfam" id="PF08659">
    <property type="entry name" value="KR"/>
    <property type="match status" value="1"/>
</dbReference>
<dbReference type="PROSITE" id="PS00606">
    <property type="entry name" value="KS3_1"/>
    <property type="match status" value="1"/>
</dbReference>
<keyword evidence="6" id="KW-0511">Multifunctional enzyme</keyword>
<dbReference type="Pfam" id="PF13602">
    <property type="entry name" value="ADH_zinc_N_2"/>
    <property type="match status" value="1"/>
</dbReference>
<dbReference type="GO" id="GO:0016491">
    <property type="term" value="F:oxidoreductase activity"/>
    <property type="evidence" value="ECO:0007669"/>
    <property type="project" value="UniProtKB-KW"/>
</dbReference>
<feature type="active site" description="Proton acceptor; for dehydratase activity" evidence="8">
    <location>
        <position position="969"/>
    </location>
</feature>
<evidence type="ECO:0000313" key="14">
    <source>
        <dbReference type="Proteomes" id="UP001302745"/>
    </source>
</evidence>
<dbReference type="InterPro" id="IPR042104">
    <property type="entry name" value="PKS_dehydratase_sf"/>
</dbReference>
<dbReference type="GO" id="GO:0004312">
    <property type="term" value="F:fatty acid synthase activity"/>
    <property type="evidence" value="ECO:0007669"/>
    <property type="project" value="TreeGrafter"/>
</dbReference>
<keyword evidence="2" id="KW-0597">Phosphoprotein</keyword>
<dbReference type="SMART" id="SM00826">
    <property type="entry name" value="PKS_DH"/>
    <property type="match status" value="1"/>
</dbReference>
<dbReference type="PANTHER" id="PTHR43775">
    <property type="entry name" value="FATTY ACID SYNTHASE"/>
    <property type="match status" value="1"/>
</dbReference>
<reference evidence="13" key="2">
    <citation type="submission" date="2023-05" db="EMBL/GenBank/DDBJ databases">
        <authorList>
            <consortium name="Lawrence Berkeley National Laboratory"/>
            <person name="Steindorff A."/>
            <person name="Hensen N."/>
            <person name="Bonometti L."/>
            <person name="Westerberg I."/>
            <person name="Brannstrom I.O."/>
            <person name="Guillou S."/>
            <person name="Cros-Aarteil S."/>
            <person name="Calhoun S."/>
            <person name="Haridas S."/>
            <person name="Kuo A."/>
            <person name="Mondo S."/>
            <person name="Pangilinan J."/>
            <person name="Riley R."/>
            <person name="Labutti K."/>
            <person name="Andreopoulos B."/>
            <person name="Lipzen A."/>
            <person name="Chen C."/>
            <person name="Yanf M."/>
            <person name="Daum C."/>
            <person name="Ng V."/>
            <person name="Clum A."/>
            <person name="Ohm R."/>
            <person name="Martin F."/>
            <person name="Silar P."/>
            <person name="Natvig D."/>
            <person name="Lalanne C."/>
            <person name="Gautier V."/>
            <person name="Ament-Velasquez S.L."/>
            <person name="Kruys A."/>
            <person name="Hutchinson M.I."/>
            <person name="Powell A.J."/>
            <person name="Barry K."/>
            <person name="Miller A.N."/>
            <person name="Grigoriev I.V."/>
            <person name="Debuchy R."/>
            <person name="Gladieux P."/>
            <person name="Thoren M.H."/>
            <person name="Johannesson H."/>
        </authorList>
    </citation>
    <scope>NUCLEOTIDE SEQUENCE</scope>
    <source>
        <strain evidence="13">CBS 538.74</strain>
    </source>
</reference>
<dbReference type="PROSITE" id="PS52019">
    <property type="entry name" value="PKS_MFAS_DH"/>
    <property type="match status" value="1"/>
</dbReference>
<dbReference type="SUPFAM" id="SSF51735">
    <property type="entry name" value="NAD(P)-binding Rossmann-fold domains"/>
    <property type="match status" value="2"/>
</dbReference>
<dbReference type="GO" id="GO:0031177">
    <property type="term" value="F:phosphopantetheine binding"/>
    <property type="evidence" value="ECO:0007669"/>
    <property type="project" value="InterPro"/>
</dbReference>
<dbReference type="InterPro" id="IPR014031">
    <property type="entry name" value="Ketoacyl_synth_C"/>
</dbReference>
<dbReference type="Gene3D" id="3.40.50.150">
    <property type="entry name" value="Vaccinia Virus protein VP39"/>
    <property type="match status" value="1"/>
</dbReference>
<dbReference type="InterPro" id="IPR036291">
    <property type="entry name" value="NAD(P)-bd_dom_sf"/>
</dbReference>
<dbReference type="SMART" id="SM00822">
    <property type="entry name" value="PKS_KR"/>
    <property type="match status" value="1"/>
</dbReference>
<organism evidence="13 14">
    <name type="scientific">Chaetomidium leptoderma</name>
    <dbReference type="NCBI Taxonomy" id="669021"/>
    <lineage>
        <taxon>Eukaryota</taxon>
        <taxon>Fungi</taxon>
        <taxon>Dikarya</taxon>
        <taxon>Ascomycota</taxon>
        <taxon>Pezizomycotina</taxon>
        <taxon>Sordariomycetes</taxon>
        <taxon>Sordariomycetidae</taxon>
        <taxon>Sordariales</taxon>
        <taxon>Chaetomiaceae</taxon>
        <taxon>Chaetomidium</taxon>
    </lineage>
</organism>
<feature type="domain" description="Ketosynthase family 3 (KS3)" evidence="11">
    <location>
        <begin position="29"/>
        <end position="449"/>
    </location>
</feature>
<dbReference type="InterPro" id="IPR020843">
    <property type="entry name" value="ER"/>
</dbReference>
<dbReference type="InterPro" id="IPR006162">
    <property type="entry name" value="Ppantetheine_attach_site"/>
</dbReference>
<evidence type="ECO:0000313" key="13">
    <source>
        <dbReference type="EMBL" id="KAK4150451.1"/>
    </source>
</evidence>
<evidence type="ECO:0000256" key="7">
    <source>
        <dbReference type="ARBA" id="ARBA00023315"/>
    </source>
</evidence>
<dbReference type="InterPro" id="IPR057326">
    <property type="entry name" value="KR_dom"/>
</dbReference>
<keyword evidence="5" id="KW-0560">Oxidoreductase</keyword>
<keyword evidence="14" id="KW-1185">Reference proteome</keyword>
<dbReference type="SUPFAM" id="SSF52151">
    <property type="entry name" value="FabD/lysophospholipase-like"/>
    <property type="match status" value="1"/>
</dbReference>
<evidence type="ECO:0000256" key="5">
    <source>
        <dbReference type="ARBA" id="ARBA00023002"/>
    </source>
</evidence>
<dbReference type="Pfam" id="PF08240">
    <property type="entry name" value="ADH_N"/>
    <property type="match status" value="1"/>
</dbReference>
<dbReference type="Gene3D" id="3.30.70.3290">
    <property type="match status" value="1"/>
</dbReference>
<dbReference type="Pfam" id="PF00109">
    <property type="entry name" value="ketoacyl-synt"/>
    <property type="match status" value="1"/>
</dbReference>
<gene>
    <name evidence="13" type="ORF">C8A00DRAFT_46160</name>
</gene>
<dbReference type="Gene3D" id="3.40.50.720">
    <property type="entry name" value="NAD(P)-binding Rossmann-like Domain"/>
    <property type="match status" value="1"/>
</dbReference>
<dbReference type="Gene3D" id="3.10.129.110">
    <property type="entry name" value="Polyketide synthase dehydratase"/>
    <property type="match status" value="1"/>
</dbReference>
<dbReference type="Gene3D" id="3.40.47.10">
    <property type="match status" value="1"/>
</dbReference>
<name>A0AAN6VHV8_9PEZI</name>
<evidence type="ECO:0000256" key="2">
    <source>
        <dbReference type="ARBA" id="ARBA00022553"/>
    </source>
</evidence>
<evidence type="ECO:0000259" key="12">
    <source>
        <dbReference type="PROSITE" id="PS52019"/>
    </source>
</evidence>
<dbReference type="InterPro" id="IPR049900">
    <property type="entry name" value="PKS_mFAS_DH"/>
</dbReference>
<dbReference type="SUPFAM" id="SSF53901">
    <property type="entry name" value="Thiolase-like"/>
    <property type="match status" value="1"/>
</dbReference>
<dbReference type="InterPro" id="IPR009081">
    <property type="entry name" value="PP-bd_ACP"/>
</dbReference>
<evidence type="ECO:0000256" key="6">
    <source>
        <dbReference type="ARBA" id="ARBA00023268"/>
    </source>
</evidence>
<dbReference type="InterPro" id="IPR013968">
    <property type="entry name" value="PKS_KR"/>
</dbReference>
<dbReference type="InterPro" id="IPR029063">
    <property type="entry name" value="SAM-dependent_MTases_sf"/>
</dbReference>
<dbReference type="Pfam" id="PF16197">
    <property type="entry name" value="KAsynt_C_assoc"/>
    <property type="match status" value="1"/>
</dbReference>
<dbReference type="CDD" id="cd00833">
    <property type="entry name" value="PKS"/>
    <property type="match status" value="1"/>
</dbReference>
<keyword evidence="4" id="KW-0521">NADP</keyword>
<dbReference type="InterPro" id="IPR014043">
    <property type="entry name" value="Acyl_transferase_dom"/>
</dbReference>
<dbReference type="SMART" id="SM00829">
    <property type="entry name" value="PKS_ER"/>
    <property type="match status" value="1"/>
</dbReference>
<dbReference type="SUPFAM" id="SSF53335">
    <property type="entry name" value="S-adenosyl-L-methionine-dependent methyltransferases"/>
    <property type="match status" value="1"/>
</dbReference>
<dbReference type="Gene3D" id="3.40.366.10">
    <property type="entry name" value="Malonyl-Coenzyme A Acyl Carrier Protein, domain 2"/>
    <property type="match status" value="1"/>
</dbReference>
<dbReference type="InterPro" id="IPR020841">
    <property type="entry name" value="PKS_Beta-ketoAc_synthase_dom"/>
</dbReference>
<sequence length="2463" mass="266118">MASSYDGPVPNGPVPNDTHKSTTNGTIKLEPIAICGVGLRLPGGIRNGDDFWELLVNGRDAQSEIPLSRFAIDGFDAFDASLSGHGAIHTRRGYFLDDDLSRLDTSFFSMSKNEIERCDPQQRLLLEVVRECFEDAGEVNYRGQPIGCYIGSFGQDWLEMTTRDAQNMGNYAMMGSGDLVLANRVSYEFDLHGPSLVIKTGCSASLAALHEACRALQSGDASAAIVGGTSLIMSPTTTAVFFNEGVLSPDGSCKTFDASANGFARAEGITAIYIKRLDDALRDGNPIRAVIRATGSNSDGRSQGLTCPSAGAHESLMRTVYRHAGLNPHDTAFVECHGTGTPIGDPIEAGAVGNVFGEKGVYIGSVKPNVGHSEGCSGITSLIKAVLALEHRTIPPNIKFHEPNPKIPFAEKRLTVPLAPTPFPSDRAERISINSFGIGGSNAHVIVDSSIQYLSSPRPAMNGLNVVNGTKIPSRPELLLFSANSPEPLDRQISAFREYTAQHPELITDAAYTLALRREKLPHRAFAVAQGGELLETSALAKAPASVATITMVFSGQGAQWPGMGRELILTNPSFREDMIRMDNVLQGLQIPPKWSIVDELLKPPETSQVQRAELAQPLSTALQIALVRRFEGLGITPTAVVGHSSGEIAAAYAAGYISLEYAITLAYYRGYVSTHGTAARADGMMAAVGLGVTEVSRFLQPGVCVACENSPSSTTISGDGKAVQATLAGIQGEHPEILARRLKVDMAYHSHHMAALATEYLDLLHGEDSFTSSSGKQENRKAVFFSSVTSKPIKDATGLASPYYWAINLVSPVRFHGAVSNLLAQHSWAETPSSILLEIGPHSALAGPLRQICEAAAQPCNYIPSQTRGKDSAASLLSAFGRLYQESVPVNWEALFPTGSKTLPGLPTYPWDHSSGPFWYENRLSKAWRTRQFPQHCLLGARVVESPDTTPQWRNVLHLEHVPWLSDHKVRQDIVFPFAGYVAMAGEAVRQMTACETGYRLRHVVARTALVLTDASRFVIASYTGSTWVKHCEGQAMPLNEAAPSSTLEVQAKLLPRRVAKSRFYEAMTWAGIVFGPEFQRLTDISASVTGGVAHAKLVEAGTQTSDSFPGPLHPASIDACIQLLLVANVQGLCRNLRQLVVPTLMEHIDISHGADKMHITATSSALGHDSAAVECVADGNRMVLRMSGLQVTPLDSDDGASSAAQDPTHATDVHAAAHLQWLPDFDFASIHTLIKPPVRERAERELLESLTLLCILESADALTNLTPCQPHFAKYRDWLHLQTTRAQAGIYPLVANPASYTTLPRSTRRAAIETTLTNLLSLPGSTNHAAAALGTKRISDHAAALFTGARDTLDLLLQDELLAAIYDADTFDYGAFVRLLGHARGGPDLRVLEARERFAGVPNLEFRALDISRDVGEQGFGGGDDRYDLIVAPNVVHATPCLRETLGYLRGLLKPDGLLLLTEVATVTSMPNFVFGNFSGWWMGEEDGRVWEPYVLPERWDEELKAAGFTGVEAVVADQEMPWQGSVVMVSKPKVEQTETGESRHVTVLCQHPEDGPAASLISGLRGEGWKVSPCTLGEELPRAGQDMIAFKCRDPQGAETLGVMRTIRAELGLPLFTLELDYEEEHANAVRLISDVFTKKVRSAQDGDLLNADREFAIDNGVVLVGRYHPVNLSHEETLPSNSKTSEPPPETTSTLHIAHPGHLSTLEWRTHPLPPSLPPNSVQVKIHSAALNFRDILLATGAIPSPTTTIPLGIEASGTITRVSPDNDTTTTLLQPGNRVMLLSPTSTLTTDIIVPSSLVIRIPPDSDEVKNEMIPLPLATAAAAPVCFATALYALLEVGRLKKGMTVLIHSACGGVGLAAVQVCRAVLGDDDGEGQGGVFATVGSQEKVDFLGERFGIGRGRVFSSRDGGFVEGVMKATEGRGVDLVLNSLAGELLHASWGCVAKYGMMVELGKRDLVGAGRLEMAPFLANRSYAGVDLHAIMCERPEMMNGLLRQYVDMYSQGLLQLPDHVSYFEVEQVEQAFRHLQNGAHIGKVVVTLPEDASRIKATPLARTLTLDPDATYLLVGGCKGLGGSIATWLVEQGATNLTFLSRSAGASPESKALFEELRAMGCSVSVVAGSVENKEDVELAISSSGKPVKGVFRLAMVLRDAPLANMKWSEWEATVGPKVRGTWNLHEALTDQPLDFFWTASSVVSVIDEAGQGNYSAGCVFLEAFCQYRHSLGLPATVLNICPVEGVGYIAENPHARRNVRAQGIYCLGEHEFLDFVRLNLVQPCEGEPAVQTEAWENRGQVVMGLRSGSDLPLDDPNNRTNWRRDRRMGRYHNVASERDARPSSSETDRLVLFLDHILTTAGKKDGQAAGNNLLDNPENIVFLAREVGNKIYELILKPADDVDEIDTNLTLAQIGLDSLMAIELRRWLRRVFGIDISVLEIMGAGSLIQVGGLVAGKLTEKLVKE</sequence>
<dbReference type="InterPro" id="IPR016036">
    <property type="entry name" value="Malonyl_transacylase_ACP-bd"/>
</dbReference>
<evidence type="ECO:0000259" key="11">
    <source>
        <dbReference type="PROSITE" id="PS52004"/>
    </source>
</evidence>
<comment type="caution">
    <text evidence="13">The sequence shown here is derived from an EMBL/GenBank/DDBJ whole genome shotgun (WGS) entry which is preliminary data.</text>
</comment>